<gene>
    <name evidence="1" type="ORF">UFOVP551_4</name>
</gene>
<sequence>MFSTLASVQEYTGKNLRGEINNRKEQIAALRVDVEGLAIDPDAIDTLFEAGALIRRAQSIIEIYIGKDEIDIEDPADLILLDKMTAYQTAYMLDNEEAVFNQVAVTSQGQTDFIVNFNGNMMAPWIAPLAVIASKGLTFKKPKSIRTGKIFQRSISTGWNKN</sequence>
<name>A0A6J5MU39_9CAUD</name>
<proteinExistence type="predicted"/>
<evidence type="ECO:0000313" key="1">
    <source>
        <dbReference type="EMBL" id="CAB4149521.1"/>
    </source>
</evidence>
<accession>A0A6J5MU39</accession>
<reference evidence="1" key="1">
    <citation type="submission" date="2020-04" db="EMBL/GenBank/DDBJ databases">
        <authorList>
            <person name="Chiriac C."/>
            <person name="Salcher M."/>
            <person name="Ghai R."/>
            <person name="Kavagutti S V."/>
        </authorList>
    </citation>
    <scope>NUCLEOTIDE SEQUENCE</scope>
</reference>
<protein>
    <submittedName>
        <fullName evidence="1">Uncharacterized protein</fullName>
    </submittedName>
</protein>
<dbReference type="EMBL" id="LR796525">
    <property type="protein sequence ID" value="CAB4149521.1"/>
    <property type="molecule type" value="Genomic_DNA"/>
</dbReference>
<organism evidence="1">
    <name type="scientific">uncultured Caudovirales phage</name>
    <dbReference type="NCBI Taxonomy" id="2100421"/>
    <lineage>
        <taxon>Viruses</taxon>
        <taxon>Duplodnaviria</taxon>
        <taxon>Heunggongvirae</taxon>
        <taxon>Uroviricota</taxon>
        <taxon>Caudoviricetes</taxon>
        <taxon>Peduoviridae</taxon>
        <taxon>Maltschvirus</taxon>
        <taxon>Maltschvirus maltsch</taxon>
    </lineage>
</organism>